<dbReference type="PROSITE" id="PS50921">
    <property type="entry name" value="ANTAR"/>
    <property type="match status" value="1"/>
</dbReference>
<evidence type="ECO:0000256" key="3">
    <source>
        <dbReference type="ARBA" id="ARBA00023015"/>
    </source>
</evidence>
<dbReference type="EMBL" id="SMKZ01000035">
    <property type="protein sequence ID" value="TDE02556.1"/>
    <property type="molecule type" value="Genomic_DNA"/>
</dbReference>
<proteinExistence type="predicted"/>
<evidence type="ECO:0000259" key="5">
    <source>
        <dbReference type="PROSITE" id="PS50921"/>
    </source>
</evidence>
<evidence type="ECO:0000313" key="7">
    <source>
        <dbReference type="Proteomes" id="UP000294739"/>
    </source>
</evidence>
<accession>A0A4R5CQV7</accession>
<keyword evidence="7" id="KW-1185">Reference proteome</keyword>
<evidence type="ECO:0000256" key="4">
    <source>
        <dbReference type="ARBA" id="ARBA00023163"/>
    </source>
</evidence>
<dbReference type="GO" id="GO:0003723">
    <property type="term" value="F:RNA binding"/>
    <property type="evidence" value="ECO:0007669"/>
    <property type="project" value="InterPro"/>
</dbReference>
<dbReference type="Pfam" id="PF13185">
    <property type="entry name" value="GAF_2"/>
    <property type="match status" value="1"/>
</dbReference>
<evidence type="ECO:0000256" key="2">
    <source>
        <dbReference type="ARBA" id="ARBA00022777"/>
    </source>
</evidence>
<dbReference type="GO" id="GO:0016301">
    <property type="term" value="F:kinase activity"/>
    <property type="evidence" value="ECO:0007669"/>
    <property type="project" value="UniProtKB-KW"/>
</dbReference>
<dbReference type="AlphaFoldDB" id="A0A4R5CQV7"/>
<dbReference type="Proteomes" id="UP000294739">
    <property type="component" value="Unassembled WGS sequence"/>
</dbReference>
<evidence type="ECO:0000256" key="1">
    <source>
        <dbReference type="ARBA" id="ARBA00022679"/>
    </source>
</evidence>
<dbReference type="Pfam" id="PF03861">
    <property type="entry name" value="ANTAR"/>
    <property type="match status" value="1"/>
</dbReference>
<dbReference type="InterPro" id="IPR036388">
    <property type="entry name" value="WH-like_DNA-bd_sf"/>
</dbReference>
<keyword evidence="3" id="KW-0805">Transcription regulation</keyword>
<dbReference type="SUPFAM" id="SSF55781">
    <property type="entry name" value="GAF domain-like"/>
    <property type="match status" value="1"/>
</dbReference>
<reference evidence="6 7" key="1">
    <citation type="submission" date="2019-03" db="EMBL/GenBank/DDBJ databases">
        <title>Draft genome sequences of novel Actinobacteria.</title>
        <authorList>
            <person name="Sahin N."/>
            <person name="Ay H."/>
            <person name="Saygin H."/>
        </authorList>
    </citation>
    <scope>NUCLEOTIDE SEQUENCE [LARGE SCALE GENOMIC DNA]</scope>
    <source>
        <strain evidence="6 7">5K138</strain>
    </source>
</reference>
<dbReference type="InParanoid" id="A0A4R5CQV7"/>
<feature type="domain" description="ANTAR" evidence="5">
    <location>
        <begin position="112"/>
        <end position="173"/>
    </location>
</feature>
<organism evidence="6 7">
    <name type="scientific">Jiangella asiatica</name>
    <dbReference type="NCBI Taxonomy" id="2530372"/>
    <lineage>
        <taxon>Bacteria</taxon>
        <taxon>Bacillati</taxon>
        <taxon>Actinomycetota</taxon>
        <taxon>Actinomycetes</taxon>
        <taxon>Jiangellales</taxon>
        <taxon>Jiangellaceae</taxon>
        <taxon>Jiangella</taxon>
    </lineage>
</organism>
<sequence>MIIKRGRRTVVISTSPTAEQADLLQLEHREGPALSAMSHAGHIVVDDVSAEDRWMRWRDHVVDTGLRSALSFRIGTTTSAIGALDVYATRRGAFAADTATVARLYAQHASVALAAAQHESGLRRAIDARQAIGQAQGILIERHSLDPDAAFAMLRNGARERKITLSEHARQIVATHHSAA</sequence>
<dbReference type="Gene3D" id="1.10.10.10">
    <property type="entry name" value="Winged helix-like DNA-binding domain superfamily/Winged helix DNA-binding domain"/>
    <property type="match status" value="1"/>
</dbReference>
<dbReference type="SMART" id="SM01012">
    <property type="entry name" value="ANTAR"/>
    <property type="match status" value="1"/>
</dbReference>
<dbReference type="OrthoDB" id="4629915at2"/>
<keyword evidence="2" id="KW-0418">Kinase</keyword>
<gene>
    <name evidence="6" type="ORF">E1269_21460</name>
</gene>
<name>A0A4R5CQV7_9ACTN</name>
<dbReference type="Gene3D" id="3.30.450.40">
    <property type="match status" value="1"/>
</dbReference>
<dbReference type="InterPro" id="IPR005561">
    <property type="entry name" value="ANTAR"/>
</dbReference>
<keyword evidence="4" id="KW-0804">Transcription</keyword>
<keyword evidence="1" id="KW-0808">Transferase</keyword>
<dbReference type="SUPFAM" id="SSF52172">
    <property type="entry name" value="CheY-like"/>
    <property type="match status" value="1"/>
</dbReference>
<evidence type="ECO:0000313" key="6">
    <source>
        <dbReference type="EMBL" id="TDE02556.1"/>
    </source>
</evidence>
<dbReference type="InterPro" id="IPR029016">
    <property type="entry name" value="GAF-like_dom_sf"/>
</dbReference>
<dbReference type="InterPro" id="IPR003018">
    <property type="entry name" value="GAF"/>
</dbReference>
<comment type="caution">
    <text evidence="6">The sequence shown here is derived from an EMBL/GenBank/DDBJ whole genome shotgun (WGS) entry which is preliminary data.</text>
</comment>
<dbReference type="InterPro" id="IPR011006">
    <property type="entry name" value="CheY-like_superfamily"/>
</dbReference>
<protein>
    <submittedName>
        <fullName evidence="6">ANTAR domain-containing protein</fullName>
    </submittedName>
</protein>